<evidence type="ECO:0000313" key="2">
    <source>
        <dbReference type="Proteomes" id="UP000789396"/>
    </source>
</evidence>
<dbReference type="Proteomes" id="UP000789396">
    <property type="component" value="Unassembled WGS sequence"/>
</dbReference>
<reference evidence="1" key="1">
    <citation type="submission" date="2021-06" db="EMBL/GenBank/DDBJ databases">
        <authorList>
            <person name="Kallberg Y."/>
            <person name="Tangrot J."/>
            <person name="Rosling A."/>
        </authorList>
    </citation>
    <scope>NUCLEOTIDE SEQUENCE</scope>
    <source>
        <strain evidence="1">IN212</strain>
    </source>
</reference>
<comment type="caution">
    <text evidence="1">The sequence shown here is derived from an EMBL/GenBank/DDBJ whole genome shotgun (WGS) entry which is preliminary data.</text>
</comment>
<proteinExistence type="predicted"/>
<protein>
    <submittedName>
        <fullName evidence="1">14693_t:CDS:1</fullName>
    </submittedName>
</protein>
<keyword evidence="2" id="KW-1185">Reference proteome</keyword>
<name>A0A9N9HBZ3_9GLOM</name>
<accession>A0A9N9HBZ3</accession>
<dbReference type="OrthoDB" id="10506041at2759"/>
<sequence length="69" mass="7876">MNYAKKILDATVSMGLKNKDDELYMLEENEIQPMALDSVVISEVVKDNIKENHGNREFDVDALIDSFDI</sequence>
<gene>
    <name evidence="1" type="ORF">RFULGI_LOCUS8898</name>
</gene>
<evidence type="ECO:0000313" key="1">
    <source>
        <dbReference type="EMBL" id="CAG8662357.1"/>
    </source>
</evidence>
<dbReference type="EMBL" id="CAJVPZ010014997">
    <property type="protein sequence ID" value="CAG8662357.1"/>
    <property type="molecule type" value="Genomic_DNA"/>
</dbReference>
<organism evidence="1 2">
    <name type="scientific">Racocetra fulgida</name>
    <dbReference type="NCBI Taxonomy" id="60492"/>
    <lineage>
        <taxon>Eukaryota</taxon>
        <taxon>Fungi</taxon>
        <taxon>Fungi incertae sedis</taxon>
        <taxon>Mucoromycota</taxon>
        <taxon>Glomeromycotina</taxon>
        <taxon>Glomeromycetes</taxon>
        <taxon>Diversisporales</taxon>
        <taxon>Gigasporaceae</taxon>
        <taxon>Racocetra</taxon>
    </lineage>
</organism>
<dbReference type="AlphaFoldDB" id="A0A9N9HBZ3"/>